<accession>A0ACC0ZXG2</accession>
<dbReference type="Proteomes" id="UP001164250">
    <property type="component" value="Chromosome 13"/>
</dbReference>
<name>A0ACC0ZXG2_9ROSI</name>
<evidence type="ECO:0000313" key="1">
    <source>
        <dbReference type="EMBL" id="KAJ0078861.1"/>
    </source>
</evidence>
<comment type="caution">
    <text evidence="1">The sequence shown here is derived from an EMBL/GenBank/DDBJ whole genome shotgun (WGS) entry which is preliminary data.</text>
</comment>
<organism evidence="1 2">
    <name type="scientific">Pistacia atlantica</name>
    <dbReference type="NCBI Taxonomy" id="434234"/>
    <lineage>
        <taxon>Eukaryota</taxon>
        <taxon>Viridiplantae</taxon>
        <taxon>Streptophyta</taxon>
        <taxon>Embryophyta</taxon>
        <taxon>Tracheophyta</taxon>
        <taxon>Spermatophyta</taxon>
        <taxon>Magnoliopsida</taxon>
        <taxon>eudicotyledons</taxon>
        <taxon>Gunneridae</taxon>
        <taxon>Pentapetalae</taxon>
        <taxon>rosids</taxon>
        <taxon>malvids</taxon>
        <taxon>Sapindales</taxon>
        <taxon>Anacardiaceae</taxon>
        <taxon>Pistacia</taxon>
    </lineage>
</organism>
<reference evidence="2" key="1">
    <citation type="journal article" date="2023" name="G3 (Bethesda)">
        <title>Genome assembly and association tests identify interacting loci associated with vigor, precocity, and sex in interspecific pistachio rootstocks.</title>
        <authorList>
            <person name="Palmer W."/>
            <person name="Jacygrad E."/>
            <person name="Sagayaradj S."/>
            <person name="Cavanaugh K."/>
            <person name="Han R."/>
            <person name="Bertier L."/>
            <person name="Beede B."/>
            <person name="Kafkas S."/>
            <person name="Golino D."/>
            <person name="Preece J."/>
            <person name="Michelmore R."/>
        </authorList>
    </citation>
    <scope>NUCLEOTIDE SEQUENCE [LARGE SCALE GENOMIC DNA]</scope>
</reference>
<dbReference type="EMBL" id="CM047909">
    <property type="protein sequence ID" value="KAJ0078861.1"/>
    <property type="molecule type" value="Genomic_DNA"/>
</dbReference>
<proteinExistence type="predicted"/>
<evidence type="ECO:0000313" key="2">
    <source>
        <dbReference type="Proteomes" id="UP001164250"/>
    </source>
</evidence>
<sequence length="198" mass="21684">MQVGTQVAEQVVDLMAGLKVITIKKNGSGDFKTVADVVKSIPTGNTKRAIIKIGGGDPKGMPKFVFDRTVAKYGMVDSATVAMESDYLVAINIEFVCNTIGSGDTFLGRAWRNSLGVIFAYTYMGEHINNQRWLRGMYGESNSNQKKVYYGGYKCMGPGADSTRQAKFAKILSDAEVEPFLSMTYLEGNKWVLPPPKV</sequence>
<gene>
    <name evidence="1" type="ORF">Patl1_23803</name>
</gene>
<keyword evidence="2" id="KW-1185">Reference proteome</keyword>
<protein>
    <submittedName>
        <fullName evidence="1">Uncharacterized protein</fullName>
    </submittedName>
</protein>